<dbReference type="OrthoDB" id="77798at2157"/>
<dbReference type="Gene3D" id="2.60.200.30">
    <property type="entry name" value="Probable inorganic polyphosphate/atp-NAD kinase, domain 2"/>
    <property type="match status" value="1"/>
</dbReference>
<feature type="binding site" evidence="5">
    <location>
        <position position="164"/>
    </location>
    <ligand>
        <name>NAD(+)</name>
        <dbReference type="ChEBI" id="CHEBI:57540"/>
    </ligand>
</feature>
<feature type="binding site" evidence="5">
    <location>
        <begin position="134"/>
        <end position="135"/>
    </location>
    <ligand>
        <name>NAD(+)</name>
        <dbReference type="ChEBI" id="CHEBI:57540"/>
    </ligand>
</feature>
<comment type="caution">
    <text evidence="5">Lacks conserved residue(s) required for the propagation of feature annotation.</text>
</comment>
<dbReference type="Pfam" id="PF20143">
    <property type="entry name" value="NAD_kinase_C"/>
    <property type="match status" value="1"/>
</dbReference>
<dbReference type="STRING" id="415426.Hbut_0721"/>
<dbReference type="PANTHER" id="PTHR20275">
    <property type="entry name" value="NAD KINASE"/>
    <property type="match status" value="1"/>
</dbReference>
<feature type="binding site" evidence="5">
    <location>
        <position position="70"/>
    </location>
    <ligand>
        <name>NAD(+)</name>
        <dbReference type="ChEBI" id="CHEBI:57540"/>
    </ligand>
</feature>
<keyword evidence="5" id="KW-0547">Nucleotide-binding</keyword>
<dbReference type="HAMAP" id="MF_00361">
    <property type="entry name" value="NAD_kinase"/>
    <property type="match status" value="1"/>
</dbReference>
<keyword evidence="1 5" id="KW-0808">Transferase</keyword>
<dbReference type="InterPro" id="IPR017438">
    <property type="entry name" value="ATP-NAD_kinase_N"/>
</dbReference>
<dbReference type="EMBL" id="CP000493">
    <property type="protein sequence ID" value="ABM80575.1"/>
    <property type="molecule type" value="Genomic_DNA"/>
</dbReference>
<dbReference type="GO" id="GO:0005524">
    <property type="term" value="F:ATP binding"/>
    <property type="evidence" value="ECO:0007669"/>
    <property type="project" value="UniProtKB-KW"/>
</dbReference>
<name>A2BKR3_HYPBU</name>
<dbReference type="Gene3D" id="3.40.50.10330">
    <property type="entry name" value="Probable inorganic polyphosphate/atp-NAD kinase, domain 1"/>
    <property type="match status" value="1"/>
</dbReference>
<organism evidence="6 7">
    <name type="scientific">Hyperthermus butylicus (strain DSM 5456 / JCM 9403 / PLM1-5)</name>
    <dbReference type="NCBI Taxonomy" id="415426"/>
    <lineage>
        <taxon>Archaea</taxon>
        <taxon>Thermoproteota</taxon>
        <taxon>Thermoprotei</taxon>
        <taxon>Desulfurococcales</taxon>
        <taxon>Pyrodictiaceae</taxon>
        <taxon>Hyperthermus</taxon>
    </lineage>
</organism>
<dbReference type="Pfam" id="PF01513">
    <property type="entry name" value="NAD_kinase"/>
    <property type="match status" value="1"/>
</dbReference>
<dbReference type="eggNOG" id="arCOG01348">
    <property type="taxonomic scope" value="Archaea"/>
</dbReference>
<dbReference type="AlphaFoldDB" id="A2BKR3"/>
<accession>A2BKR3</accession>
<dbReference type="GO" id="GO:0006741">
    <property type="term" value="P:NADP+ biosynthetic process"/>
    <property type="evidence" value="ECO:0007669"/>
    <property type="project" value="UniProtKB-UniRule"/>
</dbReference>
<evidence type="ECO:0000256" key="1">
    <source>
        <dbReference type="ARBA" id="ARBA00022679"/>
    </source>
</evidence>
<feature type="binding site" evidence="5">
    <location>
        <begin position="65"/>
        <end position="66"/>
    </location>
    <ligand>
        <name>NAD(+)</name>
        <dbReference type="ChEBI" id="CHEBI:57540"/>
    </ligand>
</feature>
<evidence type="ECO:0000313" key="7">
    <source>
        <dbReference type="Proteomes" id="UP000002593"/>
    </source>
</evidence>
<dbReference type="GO" id="GO:0005737">
    <property type="term" value="C:cytoplasm"/>
    <property type="evidence" value="ECO:0007669"/>
    <property type="project" value="UniProtKB-SubCell"/>
</dbReference>
<dbReference type="HOGENOM" id="CLU_008831_0_0_2"/>
<evidence type="ECO:0000256" key="4">
    <source>
        <dbReference type="ARBA" id="ARBA00023027"/>
    </source>
</evidence>
<protein>
    <recommendedName>
        <fullName evidence="5">NAD kinase</fullName>
        <ecNumber evidence="5">2.7.1.23</ecNumber>
    </recommendedName>
    <alternativeName>
        <fullName evidence="5">ATP-dependent NAD kinase</fullName>
    </alternativeName>
</protein>
<comment type="function">
    <text evidence="5">Involved in the regulation of the intracellular balance of NAD and NADP, and is a key enzyme in the biosynthesis of NADP. Catalyzes specifically the phosphorylation on 2'-hydroxyl of the adenosine moiety of NAD to yield NADP.</text>
</comment>
<feature type="binding site" evidence="5">
    <location>
        <begin position="175"/>
        <end position="180"/>
    </location>
    <ligand>
        <name>NAD(+)</name>
        <dbReference type="ChEBI" id="CHEBI:57540"/>
    </ligand>
</feature>
<dbReference type="PANTHER" id="PTHR20275:SF0">
    <property type="entry name" value="NAD KINASE"/>
    <property type="match status" value="1"/>
</dbReference>
<keyword evidence="2 5" id="KW-0418">Kinase</keyword>
<keyword evidence="7" id="KW-1185">Reference proteome</keyword>
<proteinExistence type="inferred from homology"/>
<dbReference type="KEGG" id="hbu:Hbut_0721"/>
<dbReference type="InterPro" id="IPR002504">
    <property type="entry name" value="NADK"/>
</dbReference>
<keyword evidence="5" id="KW-0963">Cytoplasm</keyword>
<dbReference type="SUPFAM" id="SSF111331">
    <property type="entry name" value="NAD kinase/diacylglycerol kinase-like"/>
    <property type="match status" value="1"/>
</dbReference>
<sequence length="270" mass="29462">MLRRVAIYARPDRREALELAREAYRRLREAGAEAFYDASIAGLVGGPSTDVRFDDVDGVVVIGGDGTLLRLLQLLGSKTPVLHLVRLGRKAFFFDEEPGEALDRIGDFVAGHFEVEQRVRLHVEVQGVPVYAFNEAAVLGSGSKILVVRVRAGDDTVYERLEGDGLIVATPMGSTAYSYSAGGPVLYLDLDAVVLTPVNPLDRRYGSVVVPGRPGVEVELIHATRPAKLIVDGVYEKLLSRGAVVRACLCGPPVRIARYRGVRRLRTPWS</sequence>
<keyword evidence="3 5" id="KW-0521">NADP</keyword>
<dbReference type="GeneID" id="4782096"/>
<dbReference type="InterPro" id="IPR017437">
    <property type="entry name" value="ATP-NAD_kinase_PpnK-typ_C"/>
</dbReference>
<dbReference type="GO" id="GO:0019674">
    <property type="term" value="P:NAD+ metabolic process"/>
    <property type="evidence" value="ECO:0007669"/>
    <property type="project" value="InterPro"/>
</dbReference>
<evidence type="ECO:0000256" key="2">
    <source>
        <dbReference type="ARBA" id="ARBA00022777"/>
    </source>
</evidence>
<comment type="catalytic activity">
    <reaction evidence="5">
        <text>NAD(+) + ATP = ADP + NADP(+) + H(+)</text>
        <dbReference type="Rhea" id="RHEA:18629"/>
        <dbReference type="ChEBI" id="CHEBI:15378"/>
        <dbReference type="ChEBI" id="CHEBI:30616"/>
        <dbReference type="ChEBI" id="CHEBI:57540"/>
        <dbReference type="ChEBI" id="CHEBI:58349"/>
        <dbReference type="ChEBI" id="CHEBI:456216"/>
        <dbReference type="EC" id="2.7.1.23"/>
    </reaction>
</comment>
<comment type="cofactor">
    <cofactor evidence="5">
        <name>a divalent metal cation</name>
        <dbReference type="ChEBI" id="CHEBI:60240"/>
    </cofactor>
</comment>
<evidence type="ECO:0000313" key="6">
    <source>
        <dbReference type="EMBL" id="ABM80575.1"/>
    </source>
</evidence>
<comment type="similarity">
    <text evidence="5">Belongs to the NAD kinase family.</text>
</comment>
<evidence type="ECO:0000256" key="3">
    <source>
        <dbReference type="ARBA" id="ARBA00022857"/>
    </source>
</evidence>
<evidence type="ECO:0000256" key="5">
    <source>
        <dbReference type="HAMAP-Rule" id="MF_00361"/>
    </source>
</evidence>
<dbReference type="Proteomes" id="UP000002593">
    <property type="component" value="Chromosome"/>
</dbReference>
<gene>
    <name evidence="5" type="primary">nadK</name>
    <name evidence="6" type="ordered locus">Hbut_0721</name>
</gene>
<dbReference type="RefSeq" id="WP_011821892.1">
    <property type="nucleotide sequence ID" value="NC_008818.1"/>
</dbReference>
<dbReference type="EC" id="2.7.1.23" evidence="5"/>
<dbReference type="GO" id="GO:0003951">
    <property type="term" value="F:NAD+ kinase activity"/>
    <property type="evidence" value="ECO:0007669"/>
    <property type="project" value="UniProtKB-UniRule"/>
</dbReference>
<feature type="active site" description="Proton acceptor" evidence="5">
    <location>
        <position position="65"/>
    </location>
</feature>
<dbReference type="InterPro" id="IPR016064">
    <property type="entry name" value="NAD/diacylglycerol_kinase_sf"/>
</dbReference>
<dbReference type="EnsemblBacteria" id="ABM80575">
    <property type="protein sequence ID" value="ABM80575"/>
    <property type="gene ID" value="Hbut_0721"/>
</dbReference>
<keyword evidence="5" id="KW-0067">ATP-binding</keyword>
<dbReference type="GO" id="GO:0046872">
    <property type="term" value="F:metal ion binding"/>
    <property type="evidence" value="ECO:0007669"/>
    <property type="project" value="UniProtKB-UniRule"/>
</dbReference>
<comment type="subcellular location">
    <subcellularLocation>
        <location evidence="5">Cytoplasm</location>
    </subcellularLocation>
</comment>
<keyword evidence="4 5" id="KW-0520">NAD</keyword>
<reference evidence="6 7" key="1">
    <citation type="journal article" date="2007" name="Archaea">
        <title>The genome of Hyperthermus butylicus: a sulfur-reducing, peptide fermenting, neutrophilic Crenarchaeote growing up to 108 degrees C.</title>
        <authorList>
            <person name="Brugger K."/>
            <person name="Chen L."/>
            <person name="Stark M."/>
            <person name="Zibat A."/>
            <person name="Redder P."/>
            <person name="Ruepp A."/>
            <person name="Awayez M."/>
            <person name="She Q."/>
            <person name="Garrett R.A."/>
            <person name="Klenk H.P."/>
        </authorList>
    </citation>
    <scope>NUCLEOTIDE SEQUENCE [LARGE SCALE GENOMIC DNA]</scope>
    <source>
        <strain evidence="7">DSM 5456 / JCM 9403 / PLM1-5</strain>
    </source>
</reference>